<feature type="domain" description="Endonuclease/exonuclease/phosphatase" evidence="2">
    <location>
        <begin position="512"/>
        <end position="793"/>
    </location>
</feature>
<comment type="caution">
    <text evidence="3">The sequence shown here is derived from an EMBL/GenBank/DDBJ whole genome shotgun (WGS) entry which is preliminary data.</text>
</comment>
<reference evidence="3" key="1">
    <citation type="submission" date="2021-11" db="EMBL/GenBank/DDBJ databases">
        <authorList>
            <person name="Herlambang A."/>
            <person name="Guo Y."/>
            <person name="Takashima Y."/>
            <person name="Nishizawa T."/>
        </authorList>
    </citation>
    <scope>NUCLEOTIDE SEQUENCE</scope>
    <source>
        <strain evidence="3">E1425</strain>
    </source>
</reference>
<dbReference type="InterPro" id="IPR005135">
    <property type="entry name" value="Endo/exonuclease/phosphatase"/>
</dbReference>
<feature type="compositionally biased region" description="Low complexity" evidence="1">
    <location>
        <begin position="120"/>
        <end position="137"/>
    </location>
</feature>
<dbReference type="EMBL" id="BQFW01000002">
    <property type="protein sequence ID" value="GJJ68661.1"/>
    <property type="molecule type" value="Genomic_DNA"/>
</dbReference>
<feature type="compositionally biased region" description="Polar residues" evidence="1">
    <location>
        <begin position="109"/>
        <end position="119"/>
    </location>
</feature>
<keyword evidence="4" id="KW-1185">Reference proteome</keyword>
<dbReference type="Gene3D" id="3.60.10.10">
    <property type="entry name" value="Endonuclease/exonuclease/phosphatase"/>
    <property type="match status" value="1"/>
</dbReference>
<organism evidence="3 4">
    <name type="scientific">Entomortierella parvispora</name>
    <dbReference type="NCBI Taxonomy" id="205924"/>
    <lineage>
        <taxon>Eukaryota</taxon>
        <taxon>Fungi</taxon>
        <taxon>Fungi incertae sedis</taxon>
        <taxon>Mucoromycota</taxon>
        <taxon>Mortierellomycotina</taxon>
        <taxon>Mortierellomycetes</taxon>
        <taxon>Mortierellales</taxon>
        <taxon>Mortierellaceae</taxon>
        <taxon>Entomortierella</taxon>
    </lineage>
</organism>
<feature type="region of interest" description="Disordered" evidence="1">
    <location>
        <begin position="104"/>
        <end position="137"/>
    </location>
</feature>
<evidence type="ECO:0000256" key="1">
    <source>
        <dbReference type="SAM" id="MobiDB-lite"/>
    </source>
</evidence>
<proteinExistence type="predicted"/>
<feature type="compositionally biased region" description="Low complexity" evidence="1">
    <location>
        <begin position="810"/>
        <end position="825"/>
    </location>
</feature>
<dbReference type="GO" id="GO:0003824">
    <property type="term" value="F:catalytic activity"/>
    <property type="evidence" value="ECO:0007669"/>
    <property type="project" value="InterPro"/>
</dbReference>
<dbReference type="Pfam" id="PF03372">
    <property type="entry name" value="Exo_endo_phos"/>
    <property type="match status" value="1"/>
</dbReference>
<dbReference type="AlphaFoldDB" id="A0A9P3H206"/>
<evidence type="ECO:0000313" key="3">
    <source>
        <dbReference type="EMBL" id="GJJ68661.1"/>
    </source>
</evidence>
<evidence type="ECO:0000259" key="2">
    <source>
        <dbReference type="Pfam" id="PF03372"/>
    </source>
</evidence>
<dbReference type="InterPro" id="IPR036691">
    <property type="entry name" value="Endo/exonu/phosph_ase_sf"/>
</dbReference>
<dbReference type="PANTHER" id="PTHR41349:SF1">
    <property type="entry name" value="PROTEIN CBG08683"/>
    <property type="match status" value="1"/>
</dbReference>
<dbReference type="OrthoDB" id="276515at2759"/>
<reference evidence="3" key="2">
    <citation type="journal article" date="2022" name="Microbiol. Resour. Announc.">
        <title>Whole-Genome Sequence of Entomortierella parvispora E1425, a Mucoromycotan Fungus Associated with Burkholderiaceae-Related Endosymbiotic Bacteria.</title>
        <authorList>
            <person name="Herlambang A."/>
            <person name="Guo Y."/>
            <person name="Takashima Y."/>
            <person name="Narisawa K."/>
            <person name="Ohta H."/>
            <person name="Nishizawa T."/>
        </authorList>
    </citation>
    <scope>NUCLEOTIDE SEQUENCE</scope>
    <source>
        <strain evidence="3">E1425</strain>
    </source>
</reference>
<protein>
    <recommendedName>
        <fullName evidence="2">Endonuclease/exonuclease/phosphatase domain-containing protein</fullName>
    </recommendedName>
</protein>
<sequence length="924" mass="103679">MPSMASTTATMTAAAPATDASQNHINHKVKIFIPCHYDLSQVETCAPFLDRYGGVVFVYDWNVAKDQITDYYRRQYPDGWVKVVPFSLRNILDSIKHLDHRLERHDNSHPTSSTLVQDASYSSNGSLNSQASSGSNGSQEAKKLHQVVFLLTASMNVDYGTFGLTQKKILDAIKEALPERVRAVNVIGHCMYGCASCSGVEHKVPLYFTRYFNRSLPYTAKDVLALYAANTRLNNHAQTIASGQTKVAHAVLVAPSCGSTSMIAQKSMIQLFHRLEQTGEWKFVWKMHPTSLHLDGYDTTDETGAEQAELENVKFILENFTVTLEEHACLLPFMEAFDVIITDLHSSVPFIATYFTPKVILSYFNDADYGTPERHDDFMNQLTTFVEPHELEGLLQNLPKPKGDPSFFFSQYGHVDGHEDLRFGNLAKWPTEQFEATQPFLYRQSMAQIAHEWKTIYKSMKESNPDDVEGIKNALGFDVKFPLLEGEVDLPKTLPRILPRERRAAGIELRIMSFNIWNGGLSGGQPLEQTANAILASGADVVGLQECSSTVDDITGKRQYMLPELIKFLPGWYYSDQRLRDTSTGSRNPWGVVSKFPIVNTTEMGFGVKIQLNNHRHPEIEPSYHGFPEYQYTNLSESMASASLNGGSSVTHDYSNHYSNHHNQHGQRSNNTRFMYLFNCHLYYFPYQPFQLLKIPYSTQPFLDTAEEAVQSCKEARGEEMDMILRELQETADQEPDVPIFLTGDFNEPSHLDWSPLAVMAGLQPLQVKWPSTETLYKAGLVDLWRAFSGNSASATSPQSAHPHAHTSGSVSLPSATSPPLSSSSNVFTNGTSPLMLDPRDHAELQLIERPGLTWTCLKPETDPTDHYDRIDFIFGLDRESSPIALKEVACKMGEDIGRVGEKNEKICRPWPSDHRAVIATVLL</sequence>
<evidence type="ECO:0000313" key="4">
    <source>
        <dbReference type="Proteomes" id="UP000827284"/>
    </source>
</evidence>
<dbReference type="PANTHER" id="PTHR41349">
    <property type="match status" value="1"/>
</dbReference>
<name>A0A9P3H206_9FUNG</name>
<accession>A0A9P3H206</accession>
<dbReference type="Proteomes" id="UP000827284">
    <property type="component" value="Unassembled WGS sequence"/>
</dbReference>
<dbReference type="SUPFAM" id="SSF56219">
    <property type="entry name" value="DNase I-like"/>
    <property type="match status" value="1"/>
</dbReference>
<gene>
    <name evidence="3" type="ORF">EMPS_01007</name>
</gene>
<feature type="region of interest" description="Disordered" evidence="1">
    <location>
        <begin position="793"/>
        <end position="835"/>
    </location>
</feature>